<keyword evidence="2" id="KW-0808">Transferase</keyword>
<feature type="domain" description="Reverse transcriptase" evidence="1">
    <location>
        <begin position="173"/>
        <end position="448"/>
    </location>
</feature>
<dbReference type="Gene3D" id="3.30.70.270">
    <property type="match status" value="1"/>
</dbReference>
<dbReference type="Pfam" id="PF00078">
    <property type="entry name" value="RVT_1"/>
    <property type="match status" value="1"/>
</dbReference>
<keyword evidence="2" id="KW-0695">RNA-directed DNA polymerase</keyword>
<dbReference type="GO" id="GO:0003964">
    <property type="term" value="F:RNA-directed DNA polymerase activity"/>
    <property type="evidence" value="ECO:0007669"/>
    <property type="project" value="UniProtKB-KW"/>
</dbReference>
<gene>
    <name evidence="2" type="ORF">Hokovirus_1_169</name>
</gene>
<dbReference type="InterPro" id="IPR000477">
    <property type="entry name" value="RT_dom"/>
</dbReference>
<evidence type="ECO:0000259" key="1">
    <source>
        <dbReference type="PROSITE" id="PS50878"/>
    </source>
</evidence>
<dbReference type="PANTHER" id="PTHR47027">
    <property type="entry name" value="REVERSE TRANSCRIPTASE DOMAIN-CONTAINING PROTEIN"/>
    <property type="match status" value="1"/>
</dbReference>
<dbReference type="InterPro" id="IPR043502">
    <property type="entry name" value="DNA/RNA_pol_sf"/>
</dbReference>
<proteinExistence type="predicted"/>
<sequence length="583" mass="68261">MGNYTSVNNLVKEKEEIILDNLSKELIINYTQSLNIRKIRIDPKLIKNQLASLELTNNKIIPMCIELYEKLYKLLPGEIKAVKTEYVEPEFDPDQIIQQALATVLQNNEQYYTVLNEMSLKLNTNFNILPITIENLNESFKELKTSQDMCGISKKICYHLPNYIKQRFINSFNNCLEHPETIDFNFGKATYKYKKDDDKDIKNYRRIMAIPVFINIFHRILAIQIDNYFRTNNIIDTTIQKAGISNQKTPILQQIIKIKEIIKDSNDNNKKLALMFIDVKDAFGSLDRKALFIILEKYGVDIKFINYLKTYYDQFVYFAKIKNKNVNNVPWVNGLIQGCPLSPLLFITALNYIFKKFISENENLGYNFNNVQINMCAYMDDIVLVCNDVDALSIAYYKIVELLKLIGMELNVAKTSILLNGYTDDEIKNINIDNINISDKFVYLGCLVTKNINFETQFNEFIKKISRLLYQADIQNTTDETRINEYTELIHPFIVRTLAKLYDLPKEYKLKILAVIKTYFTKWNYNNYEIFPNFENLVKDCDDNVIRTMDPKKYDKHNIDDTDVESSKVLTFNKPIGFEYGKE</sequence>
<dbReference type="SUPFAM" id="SSF56672">
    <property type="entry name" value="DNA/RNA polymerases"/>
    <property type="match status" value="1"/>
</dbReference>
<dbReference type="PROSITE" id="PS50878">
    <property type="entry name" value="RT_POL"/>
    <property type="match status" value="1"/>
</dbReference>
<protein>
    <submittedName>
        <fullName evidence="2">Reverse transcriptase</fullName>
    </submittedName>
</protein>
<name>A0A1V0SEZ1_9VIRU</name>
<dbReference type="EMBL" id="KY684103">
    <property type="protein sequence ID" value="ARF10290.1"/>
    <property type="molecule type" value="Genomic_DNA"/>
</dbReference>
<dbReference type="InterPro" id="IPR043128">
    <property type="entry name" value="Rev_trsase/Diguanyl_cyclase"/>
</dbReference>
<reference evidence="2" key="1">
    <citation type="journal article" date="2017" name="Science">
        <title>Giant viruses with an expanded complement of translation system components.</title>
        <authorList>
            <person name="Schulz F."/>
            <person name="Yutin N."/>
            <person name="Ivanova N.N."/>
            <person name="Ortega D.R."/>
            <person name="Lee T.K."/>
            <person name="Vierheilig J."/>
            <person name="Daims H."/>
            <person name="Horn M."/>
            <person name="Wagner M."/>
            <person name="Jensen G.J."/>
            <person name="Kyrpides N.C."/>
            <person name="Koonin E.V."/>
            <person name="Woyke T."/>
        </authorList>
    </citation>
    <scope>NUCLEOTIDE SEQUENCE</scope>
    <source>
        <strain evidence="2">HKV1</strain>
    </source>
</reference>
<organism evidence="2">
    <name type="scientific">Hokovirus HKV1</name>
    <dbReference type="NCBI Taxonomy" id="1977638"/>
    <lineage>
        <taxon>Viruses</taxon>
        <taxon>Varidnaviria</taxon>
        <taxon>Bamfordvirae</taxon>
        <taxon>Nucleocytoviricota</taxon>
        <taxon>Megaviricetes</taxon>
        <taxon>Imitervirales</taxon>
        <taxon>Mimiviridae</taxon>
        <taxon>Klosneuvirinae</taxon>
        <taxon>Hokovirus</taxon>
    </lineage>
</organism>
<accession>A0A1V0SEZ1</accession>
<dbReference type="PANTHER" id="PTHR47027:SF20">
    <property type="entry name" value="REVERSE TRANSCRIPTASE-LIKE PROTEIN WITH RNA-DIRECTED DNA POLYMERASE DOMAIN"/>
    <property type="match status" value="1"/>
</dbReference>
<evidence type="ECO:0000313" key="2">
    <source>
        <dbReference type="EMBL" id="ARF10290.1"/>
    </source>
</evidence>
<keyword evidence="2" id="KW-0548">Nucleotidyltransferase</keyword>